<gene>
    <name evidence="2" type="ORF">B7463_g1474</name>
</gene>
<feature type="region of interest" description="Disordered" evidence="1">
    <location>
        <begin position="581"/>
        <end position="685"/>
    </location>
</feature>
<feature type="compositionally biased region" description="Polar residues" evidence="1">
    <location>
        <begin position="657"/>
        <end position="671"/>
    </location>
</feature>
<dbReference type="OrthoDB" id="5398572at2759"/>
<name>A0A3E2HNA6_SCYLI</name>
<accession>A0A3E2HNA6</accession>
<feature type="region of interest" description="Disordered" evidence="1">
    <location>
        <begin position="1"/>
        <end position="144"/>
    </location>
</feature>
<feature type="compositionally biased region" description="Low complexity" evidence="1">
    <location>
        <begin position="527"/>
        <end position="540"/>
    </location>
</feature>
<keyword evidence="3" id="KW-1185">Reference proteome</keyword>
<dbReference type="STRING" id="5539.A0A3E2HNA6"/>
<dbReference type="EMBL" id="NCSJ02000015">
    <property type="protein sequence ID" value="RFU34847.1"/>
    <property type="molecule type" value="Genomic_DNA"/>
</dbReference>
<evidence type="ECO:0000256" key="1">
    <source>
        <dbReference type="SAM" id="MobiDB-lite"/>
    </source>
</evidence>
<feature type="compositionally biased region" description="Basic and acidic residues" evidence="1">
    <location>
        <begin position="581"/>
        <end position="609"/>
    </location>
</feature>
<dbReference type="AlphaFoldDB" id="A0A3E2HNA6"/>
<evidence type="ECO:0000313" key="2">
    <source>
        <dbReference type="EMBL" id="RFU34847.1"/>
    </source>
</evidence>
<proteinExistence type="predicted"/>
<feature type="compositionally biased region" description="Polar residues" evidence="1">
    <location>
        <begin position="126"/>
        <end position="144"/>
    </location>
</feature>
<dbReference type="Proteomes" id="UP000258309">
    <property type="component" value="Unassembled WGS sequence"/>
</dbReference>
<dbReference type="OMA" id="KANCARF"/>
<feature type="compositionally biased region" description="Polar residues" evidence="1">
    <location>
        <begin position="14"/>
        <end position="30"/>
    </location>
</feature>
<feature type="non-terminal residue" evidence="2">
    <location>
        <position position="842"/>
    </location>
</feature>
<comment type="caution">
    <text evidence="2">The sequence shown here is derived from an EMBL/GenBank/DDBJ whole genome shotgun (WGS) entry which is preliminary data.</text>
</comment>
<feature type="compositionally biased region" description="Low complexity" evidence="1">
    <location>
        <begin position="66"/>
        <end position="77"/>
    </location>
</feature>
<organism evidence="2 3">
    <name type="scientific">Scytalidium lignicola</name>
    <name type="common">Hyphomycete</name>
    <dbReference type="NCBI Taxonomy" id="5539"/>
    <lineage>
        <taxon>Eukaryota</taxon>
        <taxon>Fungi</taxon>
        <taxon>Dikarya</taxon>
        <taxon>Ascomycota</taxon>
        <taxon>Pezizomycotina</taxon>
        <taxon>Leotiomycetes</taxon>
        <taxon>Leotiomycetes incertae sedis</taxon>
        <taxon>Scytalidium</taxon>
    </lineage>
</organism>
<sequence>MARTSLRSSVERVQASSPAKSTRASQSPNIRRTRRTRSESVELGDDSGAAMNAKRSTRRSAREASVESVESNASADGKAGRRRKGARATAASRVVVEAREATELEEEDDEEEDDNESLGRRRTSKSPDTMSQMSGTTANTSHSVQEMADMNATRIIEYLPDLYRSAYELLKLLIPRRASKDEVLKIVRELQIPGSRTGDLLRLKDQIFNHPREAYGSEQYIRTAYILRKLLKEADPGEESFRPDAILQAANLARMVKDLLVTPRDTQNALFLMQALDMAFPAAFMTGFDTSPNYGKSTMIDDTFEVGLQIRTQTVILSLMSYRGDPAITPEELLVDVFYHPPDRRDEQLSIFDDAIRNSQPKEIARMREGLIAPALLETQNDRIIQRMILIRSAFVKLDVDFDRLDEIFPWTIFLTETVEWSRKRLGEIEKSVETQGGVDSIQRFLANAVKTIDPEINLPYDQPVPVVEPRQLLPAANIIPASTSNSKSFFNPASLRMIEALKASNADAPPSNQNQRIYQRNATRVSNPRTPVPTSSTPTQRASEPIRGNKTDVYAPARQLNTRPAAEYDAAWKKSINEKNKENRPLIEQRQTKPRWIDEQPNRIRIRFEDDESQSVERVQSSRKRTRQEREDTEVDDDFQTDTRPPNPARMKRTRIASQRATSRSTQQTPKRQKTDQRNYDDDDDVFAEESPLRQTRPSVDEALQASIREQEDDDEYRPNNIDHDHDMAQDIPFSQVTVLAKLETLKSKNSHPQKRTPWSDNDADRLIYLIETYGCSWADLEKMGGFELERGQVALKDKARNMKVSYLKSGKRLPRNFDKVKLGRKEKNAVRAVDPDWESD</sequence>
<feature type="non-terminal residue" evidence="2">
    <location>
        <position position="1"/>
    </location>
</feature>
<reference evidence="2 3" key="1">
    <citation type="submission" date="2018-05" db="EMBL/GenBank/DDBJ databases">
        <title>Draft genome sequence of Scytalidium lignicola DSM 105466, a ubiquitous saprotrophic fungus.</title>
        <authorList>
            <person name="Buettner E."/>
            <person name="Gebauer A.M."/>
            <person name="Hofrichter M."/>
            <person name="Liers C."/>
            <person name="Kellner H."/>
        </authorList>
    </citation>
    <scope>NUCLEOTIDE SEQUENCE [LARGE SCALE GENOMIC DNA]</scope>
    <source>
        <strain evidence="2 3">DSM 105466</strain>
    </source>
</reference>
<protein>
    <recommendedName>
        <fullName evidence="4">Myb-like domain-containing protein</fullName>
    </recommendedName>
</protein>
<feature type="region of interest" description="Disordered" evidence="1">
    <location>
        <begin position="521"/>
        <end position="567"/>
    </location>
</feature>
<dbReference type="Gene3D" id="1.10.10.60">
    <property type="entry name" value="Homeodomain-like"/>
    <property type="match status" value="1"/>
</dbReference>
<evidence type="ECO:0000313" key="3">
    <source>
        <dbReference type="Proteomes" id="UP000258309"/>
    </source>
</evidence>
<evidence type="ECO:0008006" key="4">
    <source>
        <dbReference type="Google" id="ProtNLM"/>
    </source>
</evidence>
<feature type="compositionally biased region" description="Acidic residues" evidence="1">
    <location>
        <begin position="103"/>
        <end position="116"/>
    </location>
</feature>
<feature type="compositionally biased region" description="Acidic residues" evidence="1">
    <location>
        <begin position="632"/>
        <end position="641"/>
    </location>
</feature>